<evidence type="ECO:0000256" key="1">
    <source>
        <dbReference type="SAM" id="MobiDB-lite"/>
    </source>
</evidence>
<accession>A0A6V8PUK3</accession>
<dbReference type="Proteomes" id="UP000576480">
    <property type="component" value="Unassembled WGS sequence"/>
</dbReference>
<proteinExistence type="predicted"/>
<feature type="compositionally biased region" description="Basic and acidic residues" evidence="1">
    <location>
        <begin position="1"/>
        <end position="15"/>
    </location>
</feature>
<evidence type="ECO:0000313" key="3">
    <source>
        <dbReference type="Proteomes" id="UP000576480"/>
    </source>
</evidence>
<evidence type="ECO:0000313" key="2">
    <source>
        <dbReference type="EMBL" id="GFP36259.1"/>
    </source>
</evidence>
<dbReference type="AlphaFoldDB" id="A0A6V8PUK3"/>
<gene>
    <name evidence="2" type="ORF">HKBW3S43_02047</name>
</gene>
<reference evidence="2 3" key="1">
    <citation type="journal article" date="2020" name="Front. Microbiol.">
        <title>Single-cell genomics of novel Actinobacteria with the Wood-Ljungdahl pathway discovered in a serpentinizing system.</title>
        <authorList>
            <person name="Merino N."/>
            <person name="Kawai M."/>
            <person name="Boyd E.S."/>
            <person name="Colman D.R."/>
            <person name="McGlynn S.E."/>
            <person name="Nealson K.H."/>
            <person name="Kurokawa K."/>
            <person name="Hongoh Y."/>
        </authorList>
    </citation>
    <scope>NUCLEOTIDE SEQUENCE [LARGE SCALE GENOMIC DNA]</scope>
    <source>
        <strain evidence="2 3">S43</strain>
    </source>
</reference>
<feature type="region of interest" description="Disordered" evidence="1">
    <location>
        <begin position="1"/>
        <end position="25"/>
    </location>
</feature>
<organism evidence="2 3">
    <name type="scientific">Candidatus Hakubella thermalkaliphila</name>
    <dbReference type="NCBI Taxonomy" id="2754717"/>
    <lineage>
        <taxon>Bacteria</taxon>
        <taxon>Bacillati</taxon>
        <taxon>Actinomycetota</taxon>
        <taxon>Actinomycetota incertae sedis</taxon>
        <taxon>Candidatus Hakubellales</taxon>
        <taxon>Candidatus Hakubellaceae</taxon>
        <taxon>Candidatus Hakubella</taxon>
    </lineage>
</organism>
<name>A0A6V8PUK3_9ACTN</name>
<sequence length="25" mass="2893">MENKMEKDKQGKKNPYEPVSEIAAQ</sequence>
<protein>
    <submittedName>
        <fullName evidence="2">Uncharacterized protein</fullName>
    </submittedName>
</protein>
<dbReference type="EMBL" id="BLSB01000524">
    <property type="protein sequence ID" value="GFP36259.1"/>
    <property type="molecule type" value="Genomic_DNA"/>
</dbReference>
<feature type="non-terminal residue" evidence="2">
    <location>
        <position position="25"/>
    </location>
</feature>
<comment type="caution">
    <text evidence="2">The sequence shown here is derived from an EMBL/GenBank/DDBJ whole genome shotgun (WGS) entry which is preliminary data.</text>
</comment>